<dbReference type="EMBL" id="AMQN01015559">
    <property type="status" value="NOT_ANNOTATED_CDS"/>
    <property type="molecule type" value="Genomic_DNA"/>
</dbReference>
<evidence type="ECO:0000256" key="10">
    <source>
        <dbReference type="ARBA" id="ARBA00023204"/>
    </source>
</evidence>
<dbReference type="FunFam" id="3.60.10.10:FF:000024">
    <property type="entry name" value="Tyrosyl-DNA phosphodiesterase 2"/>
    <property type="match status" value="1"/>
</dbReference>
<dbReference type="GO" id="GO:0005737">
    <property type="term" value="C:cytoplasm"/>
    <property type="evidence" value="ECO:0007669"/>
    <property type="project" value="TreeGrafter"/>
</dbReference>
<evidence type="ECO:0000256" key="7">
    <source>
        <dbReference type="ARBA" id="ARBA00022763"/>
    </source>
</evidence>
<dbReference type="EnsemblMetazoa" id="CapteT219632">
    <property type="protein sequence ID" value="CapteP219632"/>
    <property type="gene ID" value="CapteG219632"/>
</dbReference>
<dbReference type="InterPro" id="IPR009060">
    <property type="entry name" value="UBA-like_sf"/>
</dbReference>
<gene>
    <name evidence="14" type="ORF">CAPTEDRAFT_219632</name>
</gene>
<dbReference type="HOGENOM" id="CLU_047318_0_0_1"/>
<dbReference type="Proteomes" id="UP000014760">
    <property type="component" value="Unassembled WGS sequence"/>
</dbReference>
<dbReference type="CDD" id="cd14672">
    <property type="entry name" value="UBA_ceTYDP2_like"/>
    <property type="match status" value="1"/>
</dbReference>
<dbReference type="CDD" id="cd09080">
    <property type="entry name" value="TDP2"/>
    <property type="match status" value="1"/>
</dbReference>
<dbReference type="InterPro" id="IPR036691">
    <property type="entry name" value="Endo/exonu/phosph_ase_sf"/>
</dbReference>
<evidence type="ECO:0000256" key="8">
    <source>
        <dbReference type="ARBA" id="ARBA00022801"/>
    </source>
</evidence>
<dbReference type="SUPFAM" id="SSF46934">
    <property type="entry name" value="UBA-like"/>
    <property type="match status" value="1"/>
</dbReference>
<evidence type="ECO:0000256" key="12">
    <source>
        <dbReference type="ARBA" id="ARBA00031304"/>
    </source>
</evidence>
<dbReference type="GO" id="GO:0016605">
    <property type="term" value="C:PML body"/>
    <property type="evidence" value="ECO:0007669"/>
    <property type="project" value="UniProtKB-SubCell"/>
</dbReference>
<dbReference type="GO" id="GO:0006302">
    <property type="term" value="P:double-strand break repair"/>
    <property type="evidence" value="ECO:0007669"/>
    <property type="project" value="TreeGrafter"/>
</dbReference>
<keyword evidence="7" id="KW-0227">DNA damage</keyword>
<reference evidence="16" key="1">
    <citation type="submission" date="2012-12" db="EMBL/GenBank/DDBJ databases">
        <authorList>
            <person name="Hellsten U."/>
            <person name="Grimwood J."/>
            <person name="Chapman J.A."/>
            <person name="Shapiro H."/>
            <person name="Aerts A."/>
            <person name="Otillar R.P."/>
            <person name="Terry A.Y."/>
            <person name="Boore J.L."/>
            <person name="Simakov O."/>
            <person name="Marletaz F."/>
            <person name="Cho S.-J."/>
            <person name="Edsinger-Gonzales E."/>
            <person name="Havlak P."/>
            <person name="Kuo D.-H."/>
            <person name="Larsson T."/>
            <person name="Lv J."/>
            <person name="Arendt D."/>
            <person name="Savage R."/>
            <person name="Osoegawa K."/>
            <person name="de Jong P."/>
            <person name="Lindberg D.R."/>
            <person name="Seaver E.C."/>
            <person name="Weisblat D.A."/>
            <person name="Putnam N.H."/>
            <person name="Grigoriev I.V."/>
            <person name="Rokhsar D.S."/>
        </authorList>
    </citation>
    <scope>NUCLEOTIDE SEQUENCE</scope>
    <source>
        <strain evidence="16">I ESC-2004</strain>
    </source>
</reference>
<dbReference type="Pfam" id="PF14555">
    <property type="entry name" value="UBA_4"/>
    <property type="match status" value="1"/>
</dbReference>
<dbReference type="Pfam" id="PF03372">
    <property type="entry name" value="Exo_endo_phos"/>
    <property type="match status" value="1"/>
</dbReference>
<dbReference type="STRING" id="283909.R7T4X8"/>
<keyword evidence="5" id="KW-0540">Nuclease</keyword>
<comment type="cofactor">
    <cofactor evidence="1">
        <name>Mn(2+)</name>
        <dbReference type="ChEBI" id="CHEBI:29035"/>
    </cofactor>
</comment>
<dbReference type="OMA" id="HRFDRIF"/>
<dbReference type="GO" id="GO:0003697">
    <property type="term" value="F:single-stranded DNA binding"/>
    <property type="evidence" value="ECO:0007669"/>
    <property type="project" value="TreeGrafter"/>
</dbReference>
<dbReference type="GO" id="GO:0004518">
    <property type="term" value="F:nuclease activity"/>
    <property type="evidence" value="ECO:0007669"/>
    <property type="project" value="UniProtKB-KW"/>
</dbReference>
<keyword evidence="8" id="KW-0378">Hydrolase</keyword>
<dbReference type="Gene3D" id="3.60.10.10">
    <property type="entry name" value="Endonuclease/exonuclease/phosphatase"/>
    <property type="match status" value="1"/>
</dbReference>
<dbReference type="EMBL" id="KB312016">
    <property type="protein sequence ID" value="ELT88053.1"/>
    <property type="molecule type" value="Genomic_DNA"/>
</dbReference>
<organism evidence="14">
    <name type="scientific">Capitella teleta</name>
    <name type="common">Polychaete worm</name>
    <dbReference type="NCBI Taxonomy" id="283909"/>
    <lineage>
        <taxon>Eukaryota</taxon>
        <taxon>Metazoa</taxon>
        <taxon>Spiralia</taxon>
        <taxon>Lophotrochozoa</taxon>
        <taxon>Annelida</taxon>
        <taxon>Polychaeta</taxon>
        <taxon>Sedentaria</taxon>
        <taxon>Scolecida</taxon>
        <taxon>Capitellidae</taxon>
        <taxon>Capitella</taxon>
    </lineage>
</organism>
<evidence type="ECO:0000256" key="1">
    <source>
        <dbReference type="ARBA" id="ARBA00001936"/>
    </source>
</evidence>
<keyword evidence="11" id="KW-0539">Nucleus</keyword>
<evidence type="ECO:0000313" key="14">
    <source>
        <dbReference type="EMBL" id="ELT88053.1"/>
    </source>
</evidence>
<dbReference type="PANTHER" id="PTHR15822:SF4">
    <property type="entry name" value="TYROSYL-DNA PHOSPHODIESTERASE 2"/>
    <property type="match status" value="1"/>
</dbReference>
<dbReference type="GO" id="GO:0070260">
    <property type="term" value="F:5'-tyrosyl-DNA phosphodiesterase activity"/>
    <property type="evidence" value="ECO:0007669"/>
    <property type="project" value="TreeGrafter"/>
</dbReference>
<keyword evidence="16" id="KW-1185">Reference proteome</keyword>
<evidence type="ECO:0000256" key="6">
    <source>
        <dbReference type="ARBA" id="ARBA00022723"/>
    </source>
</evidence>
<evidence type="ECO:0000313" key="15">
    <source>
        <dbReference type="EnsemblMetazoa" id="CapteP219632"/>
    </source>
</evidence>
<reference evidence="15" key="3">
    <citation type="submission" date="2015-06" db="UniProtKB">
        <authorList>
            <consortium name="EnsemblMetazoa"/>
        </authorList>
    </citation>
    <scope>IDENTIFICATION</scope>
</reference>
<dbReference type="InterPro" id="IPR051547">
    <property type="entry name" value="TDP2-like"/>
</dbReference>
<dbReference type="OrthoDB" id="9975959at2759"/>
<evidence type="ECO:0000256" key="11">
    <source>
        <dbReference type="ARBA" id="ARBA00023242"/>
    </source>
</evidence>
<dbReference type="SUPFAM" id="SSF56219">
    <property type="entry name" value="DNase I-like"/>
    <property type="match status" value="1"/>
</dbReference>
<evidence type="ECO:0000256" key="4">
    <source>
        <dbReference type="ARBA" id="ARBA00017870"/>
    </source>
</evidence>
<comment type="subcellular location">
    <subcellularLocation>
        <location evidence="3">Nucleus</location>
        <location evidence="3">PML body</location>
    </subcellularLocation>
</comment>
<proteinExistence type="predicted"/>
<reference evidence="14 16" key="2">
    <citation type="journal article" date="2013" name="Nature">
        <title>Insights into bilaterian evolution from three spiralian genomes.</title>
        <authorList>
            <person name="Simakov O."/>
            <person name="Marletaz F."/>
            <person name="Cho S.J."/>
            <person name="Edsinger-Gonzales E."/>
            <person name="Havlak P."/>
            <person name="Hellsten U."/>
            <person name="Kuo D.H."/>
            <person name="Larsson T."/>
            <person name="Lv J."/>
            <person name="Arendt D."/>
            <person name="Savage R."/>
            <person name="Osoegawa K."/>
            <person name="de Jong P."/>
            <person name="Grimwood J."/>
            <person name="Chapman J.A."/>
            <person name="Shapiro H."/>
            <person name="Aerts A."/>
            <person name="Otillar R.P."/>
            <person name="Terry A.Y."/>
            <person name="Boore J.L."/>
            <person name="Grigoriev I.V."/>
            <person name="Lindberg D.R."/>
            <person name="Seaver E.C."/>
            <person name="Weisblat D.A."/>
            <person name="Putnam N.H."/>
            <person name="Rokhsar D.S."/>
        </authorList>
    </citation>
    <scope>NUCLEOTIDE SEQUENCE</scope>
    <source>
        <strain evidence="14 16">I ESC-2004</strain>
    </source>
</reference>
<accession>R7T4X8</accession>
<name>R7T4X8_CAPTE</name>
<dbReference type="GO" id="GO:0046872">
    <property type="term" value="F:metal ion binding"/>
    <property type="evidence" value="ECO:0007669"/>
    <property type="project" value="UniProtKB-KW"/>
</dbReference>
<dbReference type="PANTHER" id="PTHR15822">
    <property type="entry name" value="TRAF AND TNF RECEPTOR-ASSOCIATED PROTEIN"/>
    <property type="match status" value="1"/>
</dbReference>
<comment type="cofactor">
    <cofactor evidence="2">
        <name>Mg(2+)</name>
        <dbReference type="ChEBI" id="CHEBI:18420"/>
    </cofactor>
</comment>
<sequence>MSDSDDENLPDALECDRRCATFAEITGTDSALAMFFLQDREWNVQKSVEDYFGQSGESTEVSKVADAEPQRIRLISWNIDGLDTNNLKARTTQVVDIIKKENAHVVFLQEVVPTSLELLQDLCPEYLMLNADTFGYFTCIMLHTKFTQFKNKTLIPFHSSKMARNLLAVQAEVKGIDLWLMTSHLESTKTSSAERVRQLQKAFAEMHKPQTSVIFGGDLNLRDYELDKVGGMPEGVLDLWEVTGKRPEAKYTWDMSRNDNLNFPYRNAKCRFDRLYMKHSAKQRELKPVYFELVGLERVKSCLRYPSDHWGIMTHFDKV</sequence>
<evidence type="ECO:0000313" key="16">
    <source>
        <dbReference type="Proteomes" id="UP000014760"/>
    </source>
</evidence>
<evidence type="ECO:0000256" key="9">
    <source>
        <dbReference type="ARBA" id="ARBA00022842"/>
    </source>
</evidence>
<protein>
    <recommendedName>
        <fullName evidence="4">Tyrosyl-DNA phosphodiesterase 2</fullName>
    </recommendedName>
    <alternativeName>
        <fullName evidence="12">5'-tyrosyl-DNA phosphodiesterase</fullName>
    </alternativeName>
</protein>
<keyword evidence="9" id="KW-0460">Magnesium</keyword>
<evidence type="ECO:0000256" key="2">
    <source>
        <dbReference type="ARBA" id="ARBA00001946"/>
    </source>
</evidence>
<dbReference type="AlphaFoldDB" id="R7T4X8"/>
<evidence type="ECO:0000256" key="3">
    <source>
        <dbReference type="ARBA" id="ARBA00004322"/>
    </source>
</evidence>
<feature type="domain" description="Endonuclease/exonuclease/phosphatase" evidence="13">
    <location>
        <begin position="75"/>
        <end position="309"/>
    </location>
</feature>
<evidence type="ECO:0000256" key="5">
    <source>
        <dbReference type="ARBA" id="ARBA00022722"/>
    </source>
</evidence>
<keyword evidence="10" id="KW-0234">DNA repair</keyword>
<dbReference type="InterPro" id="IPR005135">
    <property type="entry name" value="Endo/exonuclease/phosphatase"/>
</dbReference>
<dbReference type="Gene3D" id="1.10.8.10">
    <property type="entry name" value="DNA helicase RuvA subunit, C-terminal domain"/>
    <property type="match status" value="1"/>
</dbReference>
<keyword evidence="6" id="KW-0479">Metal-binding</keyword>
<evidence type="ECO:0000259" key="13">
    <source>
        <dbReference type="Pfam" id="PF03372"/>
    </source>
</evidence>